<proteinExistence type="predicted"/>
<dbReference type="OMA" id="TCHFINI"/>
<protein>
    <submittedName>
        <fullName evidence="2">Uncharacterized protein</fullName>
    </submittedName>
</protein>
<feature type="coiled-coil region" evidence="1">
    <location>
        <begin position="6"/>
        <end position="33"/>
    </location>
</feature>
<evidence type="ECO:0000256" key="1">
    <source>
        <dbReference type="SAM" id="Coils"/>
    </source>
</evidence>
<keyword evidence="3" id="KW-1185">Reference proteome</keyword>
<dbReference type="OrthoDB" id="7675350at2759"/>
<dbReference type="Proteomes" id="UP000076502">
    <property type="component" value="Unassembled WGS sequence"/>
</dbReference>
<organism evidence="2 3">
    <name type="scientific">Dufourea novaeangliae</name>
    <name type="common">Sweat bee</name>
    <dbReference type="NCBI Taxonomy" id="178035"/>
    <lineage>
        <taxon>Eukaryota</taxon>
        <taxon>Metazoa</taxon>
        <taxon>Ecdysozoa</taxon>
        <taxon>Arthropoda</taxon>
        <taxon>Hexapoda</taxon>
        <taxon>Insecta</taxon>
        <taxon>Pterygota</taxon>
        <taxon>Neoptera</taxon>
        <taxon>Endopterygota</taxon>
        <taxon>Hymenoptera</taxon>
        <taxon>Apocrita</taxon>
        <taxon>Aculeata</taxon>
        <taxon>Apoidea</taxon>
        <taxon>Anthophila</taxon>
        <taxon>Halictidae</taxon>
        <taxon>Rophitinae</taxon>
        <taxon>Dufourea</taxon>
    </lineage>
</organism>
<dbReference type="EMBL" id="KQ434796">
    <property type="protein sequence ID" value="KZC05668.1"/>
    <property type="molecule type" value="Genomic_DNA"/>
</dbReference>
<keyword evidence="1" id="KW-0175">Coiled coil</keyword>
<name>A0A154P354_DUFNO</name>
<accession>A0A154P354</accession>
<gene>
    <name evidence="2" type="ORF">WN55_04608</name>
</gene>
<evidence type="ECO:0000313" key="2">
    <source>
        <dbReference type="EMBL" id="KZC05668.1"/>
    </source>
</evidence>
<reference evidence="2 3" key="1">
    <citation type="submission" date="2015-07" db="EMBL/GenBank/DDBJ databases">
        <title>The genome of Dufourea novaeangliae.</title>
        <authorList>
            <person name="Pan H."/>
            <person name="Kapheim K."/>
        </authorList>
    </citation>
    <scope>NUCLEOTIDE SEQUENCE [LARGE SCALE GENOMIC DNA]</scope>
    <source>
        <strain evidence="2">0120121106</strain>
        <tissue evidence="2">Whole body</tissue>
    </source>
</reference>
<sequence>MEDQELVELRDLKAELFAKANDLLKQLKDQEGNGQKCLSTSKLMSDSTKDTKTTESKLTDNQKHELCKVTRQVTGIRFENIDRQWLKNDIYQYNAKLITAVLELLLELKVKIEGEKEFEIQGIMCHFIGLDNCYMLEIQSWIQKICRRKNFSLLASAISQYSDQHKARSTILEQLTEKKYANSKQCTDDNGGITVFVHSPRNVKQVYLQFQWSLLFIEQTWRSEHIFVIHPSPEGADFTNKYQDLVQKFCDKPIDRKRKVRDLWEELCTAIDSYEDSDERRSSDNNNSDG</sequence>
<evidence type="ECO:0000313" key="3">
    <source>
        <dbReference type="Proteomes" id="UP000076502"/>
    </source>
</evidence>
<dbReference type="AlphaFoldDB" id="A0A154P354"/>